<accession>A0ABZ0S8Y9</accession>
<dbReference type="RefSeq" id="WP_328987897.1">
    <property type="nucleotide sequence ID" value="NZ_CP121472.1"/>
</dbReference>
<sequence length="126" mass="14125">MSSQPYDHSDDFSTGLEDFNASVLDASHRTPVLVDFWAAWCSPCHALAPHLLRVLSDYDGRLRLAKVEVDEGENMKLAGRYRVRGFPTVMLFCAGEEQGRFSGARASPQIRDWLAEHLPRCSNQTA</sequence>
<dbReference type="Gene3D" id="3.40.30.10">
    <property type="entry name" value="Glutaredoxin"/>
    <property type="match status" value="1"/>
</dbReference>
<dbReference type="PROSITE" id="PS51352">
    <property type="entry name" value="THIOREDOXIN_2"/>
    <property type="match status" value="1"/>
</dbReference>
<dbReference type="SUPFAM" id="SSF52833">
    <property type="entry name" value="Thioredoxin-like"/>
    <property type="match status" value="1"/>
</dbReference>
<dbReference type="InterPro" id="IPR036249">
    <property type="entry name" value="Thioredoxin-like_sf"/>
</dbReference>
<feature type="domain" description="Thioredoxin" evidence="1">
    <location>
        <begin position="3"/>
        <end position="119"/>
    </location>
</feature>
<dbReference type="InterPro" id="IPR013766">
    <property type="entry name" value="Thioredoxin_domain"/>
</dbReference>
<evidence type="ECO:0000313" key="3">
    <source>
        <dbReference type="Proteomes" id="UP001432180"/>
    </source>
</evidence>
<organism evidence="2 3">
    <name type="scientific">Thiorhodovibrio winogradskyi</name>
    <dbReference type="NCBI Taxonomy" id="77007"/>
    <lineage>
        <taxon>Bacteria</taxon>
        <taxon>Pseudomonadati</taxon>
        <taxon>Pseudomonadota</taxon>
        <taxon>Gammaproteobacteria</taxon>
        <taxon>Chromatiales</taxon>
        <taxon>Chromatiaceae</taxon>
        <taxon>Thiorhodovibrio</taxon>
    </lineage>
</organism>
<dbReference type="EMBL" id="CP121472">
    <property type="protein sequence ID" value="WPL17387.1"/>
    <property type="molecule type" value="Genomic_DNA"/>
</dbReference>
<evidence type="ECO:0000313" key="2">
    <source>
        <dbReference type="EMBL" id="WPL17387.1"/>
    </source>
</evidence>
<gene>
    <name evidence="2" type="primary">trxA_1</name>
    <name evidence="2" type="ORF">Thiowin_02394</name>
</gene>
<protein>
    <submittedName>
        <fullName evidence="2">Thioredoxin</fullName>
    </submittedName>
</protein>
<dbReference type="CDD" id="cd02947">
    <property type="entry name" value="TRX_family"/>
    <property type="match status" value="1"/>
</dbReference>
<dbReference type="PANTHER" id="PTHR45663">
    <property type="entry name" value="GEO12009P1"/>
    <property type="match status" value="1"/>
</dbReference>
<name>A0ABZ0S8Y9_9GAMM</name>
<dbReference type="Pfam" id="PF00085">
    <property type="entry name" value="Thioredoxin"/>
    <property type="match status" value="1"/>
</dbReference>
<dbReference type="PRINTS" id="PR00421">
    <property type="entry name" value="THIOREDOXIN"/>
</dbReference>
<reference evidence="2 3" key="1">
    <citation type="journal article" date="2023" name="Microorganisms">
        <title>Thiorhodovibrio frisius and Trv. litoralis spp. nov., Two Novel Members from a Clade of Fastidious Purple Sulfur Bacteria That Exhibit Unique Red-Shifted Light-Harvesting Capabilities.</title>
        <authorList>
            <person name="Methner A."/>
            <person name="Kuzyk S.B."/>
            <person name="Petersen J."/>
            <person name="Bauer S."/>
            <person name="Brinkmann H."/>
            <person name="Sichau K."/>
            <person name="Wanner G."/>
            <person name="Wolf J."/>
            <person name="Neumann-Schaal M."/>
            <person name="Henke P."/>
            <person name="Tank M."/>
            <person name="Sproer C."/>
            <person name="Bunk B."/>
            <person name="Overmann J."/>
        </authorList>
    </citation>
    <scope>NUCLEOTIDE SEQUENCE [LARGE SCALE GENOMIC DNA]</scope>
    <source>
        <strain evidence="2 3">DSM 6702</strain>
    </source>
</reference>
<evidence type="ECO:0000259" key="1">
    <source>
        <dbReference type="PROSITE" id="PS51352"/>
    </source>
</evidence>
<keyword evidence="3" id="KW-1185">Reference proteome</keyword>
<dbReference type="PANTHER" id="PTHR45663:SF11">
    <property type="entry name" value="GEO12009P1"/>
    <property type="match status" value="1"/>
</dbReference>
<dbReference type="Proteomes" id="UP001432180">
    <property type="component" value="Chromosome"/>
</dbReference>
<proteinExistence type="predicted"/>